<dbReference type="InterPro" id="IPR025039">
    <property type="entry name" value="DUF3947"/>
</dbReference>
<protein>
    <submittedName>
        <fullName evidence="1">Uncharacterized protein</fullName>
    </submittedName>
</protein>
<evidence type="ECO:0000313" key="2">
    <source>
        <dbReference type="Proteomes" id="UP000226106"/>
    </source>
</evidence>
<comment type="caution">
    <text evidence="1">The sequence shown here is derived from an EMBL/GenBank/DDBJ whole genome shotgun (WGS) entry which is preliminary data.</text>
</comment>
<dbReference type="EMBL" id="NVCO01000005">
    <property type="protein sequence ID" value="PFT51103.1"/>
    <property type="molecule type" value="Genomic_DNA"/>
</dbReference>
<gene>
    <name evidence="1" type="ORF">COK72_01255</name>
</gene>
<dbReference type="AlphaFoldDB" id="A0A9X7FY20"/>
<sequence length="85" mass="10030">MFPGYFYNEILMRSVGGQGPSQSTIQAVHQAIEAQQQALQAQQQSLQTQQSIQPYYHLLQYYYPMYFTPYRIPFSTLPYENVHYL</sequence>
<name>A0A9X7FY20_BACTU</name>
<dbReference type="RefSeq" id="WP_098640044.1">
    <property type="nucleotide sequence ID" value="NZ_NVCO01000005.1"/>
</dbReference>
<reference evidence="1 2" key="1">
    <citation type="submission" date="2017-09" db="EMBL/GenBank/DDBJ databases">
        <title>Large-scale bioinformatics analysis of Bacillus genomes uncovers conserved roles of natural products in bacterial physiology.</title>
        <authorList>
            <consortium name="Agbiome Team Llc"/>
            <person name="Bleich R.M."/>
            <person name="Grubbs K.J."/>
            <person name="Santa Maria K.C."/>
            <person name="Allen S.E."/>
            <person name="Farag S."/>
            <person name="Shank E.A."/>
            <person name="Bowers A."/>
        </authorList>
    </citation>
    <scope>NUCLEOTIDE SEQUENCE [LARGE SCALE GENOMIC DNA]</scope>
    <source>
        <strain evidence="1 2">AFS065400</strain>
    </source>
</reference>
<dbReference type="Proteomes" id="UP000226106">
    <property type="component" value="Unassembled WGS sequence"/>
</dbReference>
<organism evidence="1 2">
    <name type="scientific">Bacillus thuringiensis</name>
    <dbReference type="NCBI Taxonomy" id="1428"/>
    <lineage>
        <taxon>Bacteria</taxon>
        <taxon>Bacillati</taxon>
        <taxon>Bacillota</taxon>
        <taxon>Bacilli</taxon>
        <taxon>Bacillales</taxon>
        <taxon>Bacillaceae</taxon>
        <taxon>Bacillus</taxon>
        <taxon>Bacillus cereus group</taxon>
    </lineage>
</organism>
<dbReference type="Pfam" id="PF13135">
    <property type="entry name" value="DUF3947"/>
    <property type="match status" value="1"/>
</dbReference>
<evidence type="ECO:0000313" key="1">
    <source>
        <dbReference type="EMBL" id="PFT51103.1"/>
    </source>
</evidence>
<proteinExistence type="predicted"/>
<accession>A0A9X7FY20</accession>